<proteinExistence type="predicted"/>
<reference evidence="2" key="1">
    <citation type="submission" date="2022-11" db="UniProtKB">
        <authorList>
            <consortium name="WormBaseParasite"/>
        </authorList>
    </citation>
    <scope>IDENTIFICATION</scope>
</reference>
<dbReference type="AlphaFoldDB" id="A0A915IN20"/>
<protein>
    <submittedName>
        <fullName evidence="2">Uncharacterized protein</fullName>
    </submittedName>
</protein>
<name>A0A915IN20_ROMCU</name>
<dbReference type="WBParaSite" id="nRc.2.0.1.t15274-RA">
    <property type="protein sequence ID" value="nRc.2.0.1.t15274-RA"/>
    <property type="gene ID" value="nRc.2.0.1.g15274"/>
</dbReference>
<evidence type="ECO:0000313" key="1">
    <source>
        <dbReference type="Proteomes" id="UP000887565"/>
    </source>
</evidence>
<keyword evidence="1" id="KW-1185">Reference proteome</keyword>
<accession>A0A915IN20</accession>
<evidence type="ECO:0000313" key="2">
    <source>
        <dbReference type="WBParaSite" id="nRc.2.0.1.t15274-RA"/>
    </source>
</evidence>
<sequence>MLGFMWGRNITKGDECVEHCFRNSSIPETVIHFFVDVARDVFRRQNSTNIRRLFNATMLDWYCGLDFPRWLNKPNHEAF</sequence>
<organism evidence="1 2">
    <name type="scientific">Romanomermis culicivorax</name>
    <name type="common">Nematode worm</name>
    <dbReference type="NCBI Taxonomy" id="13658"/>
    <lineage>
        <taxon>Eukaryota</taxon>
        <taxon>Metazoa</taxon>
        <taxon>Ecdysozoa</taxon>
        <taxon>Nematoda</taxon>
        <taxon>Enoplea</taxon>
        <taxon>Dorylaimia</taxon>
        <taxon>Mermithida</taxon>
        <taxon>Mermithoidea</taxon>
        <taxon>Mermithidae</taxon>
        <taxon>Romanomermis</taxon>
    </lineage>
</organism>
<dbReference type="Proteomes" id="UP000887565">
    <property type="component" value="Unplaced"/>
</dbReference>